<proteinExistence type="predicted"/>
<evidence type="ECO:0000256" key="1">
    <source>
        <dbReference type="SAM" id="MobiDB-lite"/>
    </source>
</evidence>
<organism evidence="2 3">
    <name type="scientific">Streptomyces mobaraensis</name>
    <name type="common">Streptoverticillium mobaraense</name>
    <dbReference type="NCBI Taxonomy" id="35621"/>
    <lineage>
        <taxon>Bacteria</taxon>
        <taxon>Bacillati</taxon>
        <taxon>Actinomycetota</taxon>
        <taxon>Actinomycetes</taxon>
        <taxon>Kitasatosporales</taxon>
        <taxon>Streptomycetaceae</taxon>
        <taxon>Streptomyces</taxon>
    </lineage>
</organism>
<dbReference type="Proteomes" id="UP000327000">
    <property type="component" value="Unassembled WGS sequence"/>
</dbReference>
<feature type="compositionally biased region" description="Basic and acidic residues" evidence="1">
    <location>
        <begin position="12"/>
        <end position="21"/>
    </location>
</feature>
<protein>
    <submittedName>
        <fullName evidence="2">Uncharacterized protein</fullName>
    </submittedName>
</protein>
<dbReference type="AlphaFoldDB" id="A0A5N5W398"/>
<dbReference type="RefSeq" id="WP_152265101.1">
    <property type="nucleotide sequence ID" value="NZ_VOKX01000104.1"/>
</dbReference>
<evidence type="ECO:0000313" key="3">
    <source>
        <dbReference type="Proteomes" id="UP000327000"/>
    </source>
</evidence>
<accession>A0A5N5W398</accession>
<dbReference type="OrthoDB" id="4269239at2"/>
<reference evidence="2 3" key="1">
    <citation type="journal article" date="2019" name="Microb. Cell Fact.">
        <title>Exploring novel herbicidin analogues by transcriptional regulator overexpression and MS/MS molecular networking.</title>
        <authorList>
            <person name="Shi Y."/>
            <person name="Gu R."/>
            <person name="Li Y."/>
            <person name="Wang X."/>
            <person name="Ren W."/>
            <person name="Li X."/>
            <person name="Wang L."/>
            <person name="Xie Y."/>
            <person name="Hong B."/>
        </authorList>
    </citation>
    <scope>NUCLEOTIDE SEQUENCE [LARGE SCALE GENOMIC DNA]</scope>
    <source>
        <strain evidence="2 3">US-43</strain>
    </source>
</reference>
<name>A0A5N5W398_STRMB</name>
<dbReference type="EMBL" id="VOKX01000104">
    <property type="protein sequence ID" value="KAB7836060.1"/>
    <property type="molecule type" value="Genomic_DNA"/>
</dbReference>
<feature type="region of interest" description="Disordered" evidence="1">
    <location>
        <begin position="1"/>
        <end position="25"/>
    </location>
</feature>
<comment type="caution">
    <text evidence="2">The sequence shown here is derived from an EMBL/GenBank/DDBJ whole genome shotgun (WGS) entry which is preliminary data.</text>
</comment>
<evidence type="ECO:0000313" key="2">
    <source>
        <dbReference type="EMBL" id="KAB7836060.1"/>
    </source>
</evidence>
<gene>
    <name evidence="2" type="ORF">FRZ00_25720</name>
</gene>
<keyword evidence="3" id="KW-1185">Reference proteome</keyword>
<sequence>MDDAAQARPAHKLPERSDTKRAYASPPPMWGLGSVVPVPHSSGPLLFPTREECGICARYAGKIAVAKAAGLPELSMGLRAAWDGHVEEHPHRQSRTS</sequence>